<evidence type="ECO:0000313" key="5">
    <source>
        <dbReference type="Proteomes" id="UP001172102"/>
    </source>
</evidence>
<evidence type="ECO:0000256" key="1">
    <source>
        <dbReference type="SAM" id="MobiDB-lite"/>
    </source>
</evidence>
<accession>A0AA40BC04</accession>
<dbReference type="Proteomes" id="UP001172102">
    <property type="component" value="Unassembled WGS sequence"/>
</dbReference>
<feature type="region of interest" description="Disordered" evidence="1">
    <location>
        <begin position="381"/>
        <end position="404"/>
    </location>
</feature>
<feature type="compositionally biased region" description="Polar residues" evidence="1">
    <location>
        <begin position="166"/>
        <end position="176"/>
    </location>
</feature>
<feature type="region of interest" description="Disordered" evidence="1">
    <location>
        <begin position="268"/>
        <end position="363"/>
    </location>
</feature>
<dbReference type="AlphaFoldDB" id="A0AA40BC04"/>
<feature type="transmembrane region" description="Helical" evidence="2">
    <location>
        <begin position="181"/>
        <end position="206"/>
    </location>
</feature>
<feature type="signal peptide" evidence="3">
    <location>
        <begin position="1"/>
        <end position="22"/>
    </location>
</feature>
<feature type="region of interest" description="Disordered" evidence="1">
    <location>
        <begin position="138"/>
        <end position="177"/>
    </location>
</feature>
<comment type="caution">
    <text evidence="4">The sequence shown here is derived from an EMBL/GenBank/DDBJ whole genome shotgun (WGS) entry which is preliminary data.</text>
</comment>
<evidence type="ECO:0000256" key="2">
    <source>
        <dbReference type="SAM" id="Phobius"/>
    </source>
</evidence>
<evidence type="ECO:0000313" key="4">
    <source>
        <dbReference type="EMBL" id="KAK0731505.1"/>
    </source>
</evidence>
<sequence>MRRPRLAVRAAALAAILATTSASAIPLNDLFQRQSTCAANFSRCNVANFPSNFCCPTSQTCIALAGNTTLLCCPAGSDCAKIQPISCDVSQQDAEKHPDATVKTTALQGELGKCGTRCCPFGYSCSGDKECVKDKNQSVAPSGVPSSTARTSTSTGTGTGTGTSTNAAISETSAPSSGPPVAAIIGATAGAALLIIVAVILVCCLLKRKKNKKQPDQTSLKLSRSTSSFGNIISNPIVAEGTTIRSDFNRVPVIRTVNERGSLAASLMRASMSSSGSSTSRKPSPRTNALRQSSVAYGYGGPPPYGSPGFSKGNTNLQPPPPPQTPRQDREPSSVSINVFADPFTLTPESASRAAGDRRRHSNLTTFTQMMEEADLGGVGRGEAFVPYKPDSVQGSPRKENPQK</sequence>
<feature type="compositionally biased region" description="Low complexity" evidence="1">
    <location>
        <begin position="146"/>
        <end position="156"/>
    </location>
</feature>
<keyword evidence="5" id="KW-1185">Reference proteome</keyword>
<evidence type="ECO:0000256" key="3">
    <source>
        <dbReference type="SAM" id="SignalP"/>
    </source>
</evidence>
<feature type="compositionally biased region" description="Low complexity" evidence="1">
    <location>
        <begin position="268"/>
        <end position="287"/>
    </location>
</feature>
<name>A0AA40BC04_9PEZI</name>
<keyword evidence="2" id="KW-1133">Transmembrane helix</keyword>
<proteinExistence type="predicted"/>
<keyword evidence="2" id="KW-0472">Membrane</keyword>
<keyword evidence="2" id="KW-0812">Transmembrane</keyword>
<protein>
    <submittedName>
        <fullName evidence="4">Uncharacterized protein</fullName>
    </submittedName>
</protein>
<gene>
    <name evidence="4" type="ORF">B0H67DRAFT_476289</name>
</gene>
<dbReference type="EMBL" id="JAUKUA010000001">
    <property type="protein sequence ID" value="KAK0731505.1"/>
    <property type="molecule type" value="Genomic_DNA"/>
</dbReference>
<keyword evidence="3" id="KW-0732">Signal</keyword>
<reference evidence="4" key="1">
    <citation type="submission" date="2023-06" db="EMBL/GenBank/DDBJ databases">
        <title>Genome-scale phylogeny and comparative genomics of the fungal order Sordariales.</title>
        <authorList>
            <consortium name="Lawrence Berkeley National Laboratory"/>
            <person name="Hensen N."/>
            <person name="Bonometti L."/>
            <person name="Westerberg I."/>
            <person name="Brannstrom I.O."/>
            <person name="Guillou S."/>
            <person name="Cros-Aarteil S."/>
            <person name="Calhoun S."/>
            <person name="Haridas S."/>
            <person name="Kuo A."/>
            <person name="Mondo S."/>
            <person name="Pangilinan J."/>
            <person name="Riley R."/>
            <person name="Labutti K."/>
            <person name="Andreopoulos B."/>
            <person name="Lipzen A."/>
            <person name="Chen C."/>
            <person name="Yanf M."/>
            <person name="Daum C."/>
            <person name="Ng V."/>
            <person name="Clum A."/>
            <person name="Steindorff A."/>
            <person name="Ohm R."/>
            <person name="Martin F."/>
            <person name="Silar P."/>
            <person name="Natvig D."/>
            <person name="Lalanne C."/>
            <person name="Gautier V."/>
            <person name="Ament-Velasquez S.L."/>
            <person name="Kruys A."/>
            <person name="Hutchinson M.I."/>
            <person name="Powell A.J."/>
            <person name="Barry K."/>
            <person name="Miller A.N."/>
            <person name="Grigoriev I.V."/>
            <person name="Debuchy R."/>
            <person name="Gladieux P."/>
            <person name="Thoren M.H."/>
            <person name="Johannesson H."/>
        </authorList>
    </citation>
    <scope>NUCLEOTIDE SEQUENCE</scope>
    <source>
        <strain evidence="4">SMH4607-1</strain>
    </source>
</reference>
<feature type="chain" id="PRO_5041337110" evidence="3">
    <location>
        <begin position="23"/>
        <end position="404"/>
    </location>
</feature>
<organism evidence="4 5">
    <name type="scientific">Lasiosphaeris hirsuta</name>
    <dbReference type="NCBI Taxonomy" id="260670"/>
    <lineage>
        <taxon>Eukaryota</taxon>
        <taxon>Fungi</taxon>
        <taxon>Dikarya</taxon>
        <taxon>Ascomycota</taxon>
        <taxon>Pezizomycotina</taxon>
        <taxon>Sordariomycetes</taxon>
        <taxon>Sordariomycetidae</taxon>
        <taxon>Sordariales</taxon>
        <taxon>Lasiosphaeriaceae</taxon>
        <taxon>Lasiosphaeris</taxon>
    </lineage>
</organism>